<evidence type="ECO:0000256" key="4">
    <source>
        <dbReference type="ARBA" id="ARBA00022679"/>
    </source>
</evidence>
<comment type="similarity">
    <text evidence="3">Belongs to the PurH family.</text>
</comment>
<organism evidence="9">
    <name type="scientific">marine metagenome</name>
    <dbReference type="NCBI Taxonomy" id="408172"/>
    <lineage>
        <taxon>unclassified sequences</taxon>
        <taxon>metagenomes</taxon>
        <taxon>ecological metagenomes</taxon>
    </lineage>
</organism>
<dbReference type="InterPro" id="IPR002695">
    <property type="entry name" value="PurH-like"/>
</dbReference>
<dbReference type="PROSITE" id="PS51855">
    <property type="entry name" value="MGS"/>
    <property type="match status" value="1"/>
</dbReference>
<dbReference type="GO" id="GO:0006189">
    <property type="term" value="P:'de novo' IMP biosynthetic process"/>
    <property type="evidence" value="ECO:0007669"/>
    <property type="project" value="UniProtKB-UniPathway"/>
</dbReference>
<dbReference type="SMART" id="SM00798">
    <property type="entry name" value="AICARFT_IMPCHas"/>
    <property type="match status" value="1"/>
</dbReference>
<keyword evidence="4" id="KW-0808">Transferase</keyword>
<evidence type="ECO:0000256" key="1">
    <source>
        <dbReference type="ARBA" id="ARBA00004844"/>
    </source>
</evidence>
<dbReference type="InterPro" id="IPR036914">
    <property type="entry name" value="MGS-like_dom_sf"/>
</dbReference>
<dbReference type="InterPro" id="IPR016193">
    <property type="entry name" value="Cytidine_deaminase-like"/>
</dbReference>
<dbReference type="UniPathway" id="UPA00074">
    <property type="reaction ID" value="UER00133"/>
</dbReference>
<name>A0A381VD97_9ZZZZ</name>
<dbReference type="NCBIfam" id="NF002049">
    <property type="entry name" value="PRK00881.1"/>
    <property type="match status" value="1"/>
</dbReference>
<proteinExistence type="inferred from homology"/>
<evidence type="ECO:0000256" key="3">
    <source>
        <dbReference type="ARBA" id="ARBA00007667"/>
    </source>
</evidence>
<comment type="pathway">
    <text evidence="1">Purine metabolism; IMP biosynthesis via de novo pathway; IMP from 5-formamido-1-(5-phospho-D-ribosyl)imidazole-4-carboxamide: step 1/1.</text>
</comment>
<dbReference type="SMART" id="SM00851">
    <property type="entry name" value="MGS"/>
    <property type="match status" value="1"/>
</dbReference>
<evidence type="ECO:0000313" key="9">
    <source>
        <dbReference type="EMBL" id="SVA38336.1"/>
    </source>
</evidence>
<sequence>MKSVKRALISVSDKTGVLEFAQKLHDLGVEILSTGGTSGLLIKNGVPVKQVSDYTGFPEMMDGRIKTLHPKIHGGILGRRDVEGHRQSMEEHDIDPIDLVVINLYPFENTIAREDCLLADAIENIDIGGPAMIRSAAKNFDDVAVVVSFRDYSLVLEEIEGSGGTVTRKTRMRLSRDAYAHTARYDSLISRYLSGQLEDKEDFAPMFHLPFEKIQTLRYGENPHQLAAFYRDPDASLQDIVSAQKIQGKELSFNNIIDLEAAWQLAKDFEDGSAVVIKHTNPSGVAVGENQLEIFIKARETDPISAFGGIIGFNRKVGANTAEEILKNFVEAVIAPDYDEEALKLFSGKKNIRIMKMP</sequence>
<dbReference type="GO" id="GO:0004643">
    <property type="term" value="F:phosphoribosylaminoimidazolecarboxamide formyltransferase activity"/>
    <property type="evidence" value="ECO:0007669"/>
    <property type="project" value="InterPro"/>
</dbReference>
<dbReference type="InterPro" id="IPR024051">
    <property type="entry name" value="AICAR_Tfase_dup_dom_sf"/>
</dbReference>
<dbReference type="CDD" id="cd01421">
    <property type="entry name" value="IMPCH"/>
    <property type="match status" value="1"/>
</dbReference>
<evidence type="ECO:0000256" key="7">
    <source>
        <dbReference type="ARBA" id="ARBA00023268"/>
    </source>
</evidence>
<evidence type="ECO:0000256" key="2">
    <source>
        <dbReference type="ARBA" id="ARBA00004954"/>
    </source>
</evidence>
<dbReference type="Gene3D" id="3.40.50.1380">
    <property type="entry name" value="Methylglyoxal synthase-like domain"/>
    <property type="match status" value="1"/>
</dbReference>
<dbReference type="Pfam" id="PF01808">
    <property type="entry name" value="AICARFT_IMPCHas"/>
    <property type="match status" value="1"/>
</dbReference>
<dbReference type="Pfam" id="PF02142">
    <property type="entry name" value="MGS"/>
    <property type="match status" value="1"/>
</dbReference>
<reference evidence="9" key="1">
    <citation type="submission" date="2018-05" db="EMBL/GenBank/DDBJ databases">
        <authorList>
            <person name="Lanie J.A."/>
            <person name="Ng W.-L."/>
            <person name="Kazmierczak K.M."/>
            <person name="Andrzejewski T.M."/>
            <person name="Davidsen T.M."/>
            <person name="Wayne K.J."/>
            <person name="Tettelin H."/>
            <person name="Glass J.I."/>
            <person name="Rusch D."/>
            <person name="Podicherti R."/>
            <person name="Tsui H.-C.T."/>
            <person name="Winkler M.E."/>
        </authorList>
    </citation>
    <scope>NUCLEOTIDE SEQUENCE</scope>
</reference>
<dbReference type="FunFam" id="3.40.50.1380:FF:000001">
    <property type="entry name" value="Bifunctional purine biosynthesis protein PurH"/>
    <property type="match status" value="1"/>
</dbReference>
<dbReference type="AlphaFoldDB" id="A0A381VD97"/>
<dbReference type="PANTHER" id="PTHR11692">
    <property type="entry name" value="BIFUNCTIONAL PURINE BIOSYNTHESIS PROTEIN PURH"/>
    <property type="match status" value="1"/>
</dbReference>
<dbReference type="SUPFAM" id="SSF53927">
    <property type="entry name" value="Cytidine deaminase-like"/>
    <property type="match status" value="1"/>
</dbReference>
<accession>A0A381VD97</accession>
<keyword evidence="5" id="KW-0658">Purine biosynthesis</keyword>
<dbReference type="PANTHER" id="PTHR11692:SF0">
    <property type="entry name" value="BIFUNCTIONAL PURINE BIOSYNTHESIS PROTEIN ATIC"/>
    <property type="match status" value="1"/>
</dbReference>
<dbReference type="InterPro" id="IPR011607">
    <property type="entry name" value="MGS-like_dom"/>
</dbReference>
<dbReference type="GO" id="GO:0003937">
    <property type="term" value="F:IMP cyclohydrolase activity"/>
    <property type="evidence" value="ECO:0007669"/>
    <property type="project" value="InterPro"/>
</dbReference>
<feature type="domain" description="MGS-like" evidence="8">
    <location>
        <begin position="1"/>
        <end position="147"/>
    </location>
</feature>
<comment type="pathway">
    <text evidence="2">Purine metabolism; IMP biosynthesis via de novo pathway; 5-formamido-1-(5-phospho-D-ribosyl)imidazole-4-carboxamide from 5-amino-1-(5-phospho-D-ribosyl)imidazole-4-carboxamide (10-formyl THF route): step 1/1.</text>
</comment>
<evidence type="ECO:0000256" key="6">
    <source>
        <dbReference type="ARBA" id="ARBA00022801"/>
    </source>
</evidence>
<feature type="non-terminal residue" evidence="9">
    <location>
        <position position="358"/>
    </location>
</feature>
<gene>
    <name evidence="9" type="ORF">METZ01_LOCUS91190</name>
</gene>
<dbReference type="GO" id="GO:0005829">
    <property type="term" value="C:cytosol"/>
    <property type="evidence" value="ECO:0007669"/>
    <property type="project" value="TreeGrafter"/>
</dbReference>
<protein>
    <recommendedName>
        <fullName evidence="8">MGS-like domain-containing protein</fullName>
    </recommendedName>
</protein>
<keyword evidence="7" id="KW-0511">Multifunctional enzyme</keyword>
<dbReference type="EMBL" id="UINC01008523">
    <property type="protein sequence ID" value="SVA38336.1"/>
    <property type="molecule type" value="Genomic_DNA"/>
</dbReference>
<evidence type="ECO:0000259" key="8">
    <source>
        <dbReference type="PROSITE" id="PS51855"/>
    </source>
</evidence>
<dbReference type="SUPFAM" id="SSF52335">
    <property type="entry name" value="Methylglyoxal synthase-like"/>
    <property type="match status" value="1"/>
</dbReference>
<evidence type="ECO:0000256" key="5">
    <source>
        <dbReference type="ARBA" id="ARBA00022755"/>
    </source>
</evidence>
<dbReference type="Gene3D" id="3.40.140.20">
    <property type="match status" value="1"/>
</dbReference>
<keyword evidence="6" id="KW-0378">Hydrolase</keyword>